<keyword evidence="2" id="KW-1185">Reference proteome</keyword>
<organism evidence="1 2">
    <name type="scientific">Piloderma croceum (strain F 1598)</name>
    <dbReference type="NCBI Taxonomy" id="765440"/>
    <lineage>
        <taxon>Eukaryota</taxon>
        <taxon>Fungi</taxon>
        <taxon>Dikarya</taxon>
        <taxon>Basidiomycota</taxon>
        <taxon>Agaricomycotina</taxon>
        <taxon>Agaricomycetes</taxon>
        <taxon>Agaricomycetidae</taxon>
        <taxon>Atheliales</taxon>
        <taxon>Atheliaceae</taxon>
        <taxon>Piloderma</taxon>
    </lineage>
</organism>
<dbReference type="HOGENOM" id="CLU_1595176_0_0_1"/>
<reference evidence="2" key="2">
    <citation type="submission" date="2015-01" db="EMBL/GenBank/DDBJ databases">
        <title>Evolutionary Origins and Diversification of the Mycorrhizal Mutualists.</title>
        <authorList>
            <consortium name="DOE Joint Genome Institute"/>
            <consortium name="Mycorrhizal Genomics Consortium"/>
            <person name="Kohler A."/>
            <person name="Kuo A."/>
            <person name="Nagy L.G."/>
            <person name="Floudas D."/>
            <person name="Copeland A."/>
            <person name="Barry K.W."/>
            <person name="Cichocki N."/>
            <person name="Veneault-Fourrey C."/>
            <person name="LaButti K."/>
            <person name="Lindquist E.A."/>
            <person name="Lipzen A."/>
            <person name="Lundell T."/>
            <person name="Morin E."/>
            <person name="Murat C."/>
            <person name="Riley R."/>
            <person name="Ohm R."/>
            <person name="Sun H."/>
            <person name="Tunlid A."/>
            <person name="Henrissat B."/>
            <person name="Grigoriev I.V."/>
            <person name="Hibbett D.S."/>
            <person name="Martin F."/>
        </authorList>
    </citation>
    <scope>NUCLEOTIDE SEQUENCE [LARGE SCALE GENOMIC DNA]</scope>
    <source>
        <strain evidence="2">F 1598</strain>
    </source>
</reference>
<dbReference type="InParanoid" id="A0A0C3ASA8"/>
<protein>
    <submittedName>
        <fullName evidence="1">Uncharacterized protein</fullName>
    </submittedName>
</protein>
<accession>A0A0C3ASA8</accession>
<proteinExistence type="predicted"/>
<reference evidence="1 2" key="1">
    <citation type="submission" date="2014-04" db="EMBL/GenBank/DDBJ databases">
        <authorList>
            <consortium name="DOE Joint Genome Institute"/>
            <person name="Kuo A."/>
            <person name="Tarkka M."/>
            <person name="Buscot F."/>
            <person name="Kohler A."/>
            <person name="Nagy L.G."/>
            <person name="Floudas D."/>
            <person name="Copeland A."/>
            <person name="Barry K.W."/>
            <person name="Cichocki N."/>
            <person name="Veneault-Fourrey C."/>
            <person name="LaButti K."/>
            <person name="Lindquist E.A."/>
            <person name="Lipzen A."/>
            <person name="Lundell T."/>
            <person name="Morin E."/>
            <person name="Murat C."/>
            <person name="Sun H."/>
            <person name="Tunlid A."/>
            <person name="Henrissat B."/>
            <person name="Grigoriev I.V."/>
            <person name="Hibbett D.S."/>
            <person name="Martin F."/>
            <person name="Nordberg H.P."/>
            <person name="Cantor M.N."/>
            <person name="Hua S.X."/>
        </authorList>
    </citation>
    <scope>NUCLEOTIDE SEQUENCE [LARGE SCALE GENOMIC DNA]</scope>
    <source>
        <strain evidence="1 2">F 1598</strain>
    </source>
</reference>
<evidence type="ECO:0000313" key="2">
    <source>
        <dbReference type="Proteomes" id="UP000054166"/>
    </source>
</evidence>
<name>A0A0C3ASA8_PILCF</name>
<gene>
    <name evidence="1" type="ORF">PILCRDRAFT_637754</name>
</gene>
<dbReference type="AlphaFoldDB" id="A0A0C3ASA8"/>
<evidence type="ECO:0000313" key="1">
    <source>
        <dbReference type="EMBL" id="KIM76813.1"/>
    </source>
</evidence>
<dbReference type="EMBL" id="KN833031">
    <property type="protein sequence ID" value="KIM76813.1"/>
    <property type="molecule type" value="Genomic_DNA"/>
</dbReference>
<sequence length="167" mass="19247">MGRVDKRRCRLEQEALVRILAKKGTVSQPSRWLRLGYWQDAPILILWQCFAVPSPQSEVDGVWSTMYYISLLPCLWAVRGCADDDGQSTLVKQVSIRDLHCHTLRALSDQWLRYLRAFQLHISHLHAICYDILDKTSVVIQIPRQAADPYNVLIVKDGYTTLSHLSR</sequence>
<dbReference type="Proteomes" id="UP000054166">
    <property type="component" value="Unassembled WGS sequence"/>
</dbReference>